<dbReference type="Proteomes" id="UP001220324">
    <property type="component" value="Unassembled WGS sequence"/>
</dbReference>
<accession>A0AAD6D8B1</accession>
<evidence type="ECO:0000313" key="2">
    <source>
        <dbReference type="Proteomes" id="UP001220324"/>
    </source>
</evidence>
<organism evidence="1 2">
    <name type="scientific">Penicillium frequentans</name>
    <dbReference type="NCBI Taxonomy" id="3151616"/>
    <lineage>
        <taxon>Eukaryota</taxon>
        <taxon>Fungi</taxon>
        <taxon>Dikarya</taxon>
        <taxon>Ascomycota</taxon>
        <taxon>Pezizomycotina</taxon>
        <taxon>Eurotiomycetes</taxon>
        <taxon>Eurotiomycetidae</taxon>
        <taxon>Eurotiales</taxon>
        <taxon>Aspergillaceae</taxon>
        <taxon>Penicillium</taxon>
    </lineage>
</organism>
<evidence type="ECO:0000313" key="1">
    <source>
        <dbReference type="EMBL" id="KAJ5556557.1"/>
    </source>
</evidence>
<keyword evidence="2" id="KW-1185">Reference proteome</keyword>
<sequence>MPRPRKIDANLILESLSSLLGIRSERIPFRAQNRILQAIQQHLELHAFQFAHRWLPEKSLMNGWTCPEELELHRFFLFLARNKTGVQHCAFHQASSALLRMKGPVSAIRHAAVHRLTQDRESLLQMNRVAIEFVTASSGASYSEKLGRLLNFLKTRLPKSDRLPEQRSKPKGSLRRHRYGKPKLQLTLLPKPTNTVLQWVDGIITLEVECFLHATL</sequence>
<name>A0AAD6D8B1_9EURO</name>
<protein>
    <submittedName>
        <fullName evidence="1">Uncharacterized protein</fullName>
    </submittedName>
</protein>
<reference evidence="1 2" key="1">
    <citation type="journal article" date="2023" name="IMA Fungus">
        <title>Comparative genomic study of the Penicillium genus elucidates a diverse pangenome and 15 lateral gene transfer events.</title>
        <authorList>
            <person name="Petersen C."/>
            <person name="Sorensen T."/>
            <person name="Nielsen M.R."/>
            <person name="Sondergaard T.E."/>
            <person name="Sorensen J.L."/>
            <person name="Fitzpatrick D.A."/>
            <person name="Frisvad J.C."/>
            <person name="Nielsen K.L."/>
        </authorList>
    </citation>
    <scope>NUCLEOTIDE SEQUENCE [LARGE SCALE GENOMIC DNA]</scope>
    <source>
        <strain evidence="1 2">IBT 35679</strain>
    </source>
</reference>
<dbReference type="EMBL" id="JAQIZZ010000001">
    <property type="protein sequence ID" value="KAJ5556557.1"/>
    <property type="molecule type" value="Genomic_DNA"/>
</dbReference>
<proteinExistence type="predicted"/>
<dbReference type="AlphaFoldDB" id="A0AAD6D8B1"/>
<gene>
    <name evidence="1" type="ORF">N7494_000472</name>
</gene>
<comment type="caution">
    <text evidence="1">The sequence shown here is derived from an EMBL/GenBank/DDBJ whole genome shotgun (WGS) entry which is preliminary data.</text>
</comment>